<keyword evidence="1" id="KW-0812">Transmembrane</keyword>
<name>A0A1M5P6Z7_9BRAD</name>
<reference evidence="2 3" key="1">
    <citation type="submission" date="2016-11" db="EMBL/GenBank/DDBJ databases">
        <authorList>
            <person name="Jaros S."/>
            <person name="Januszkiewicz K."/>
            <person name="Wedrychowicz H."/>
        </authorList>
    </citation>
    <scope>NUCLEOTIDE SEQUENCE [LARGE SCALE GENOMIC DNA]</scope>
    <source>
        <strain evidence="2 3">GAS138</strain>
    </source>
</reference>
<feature type="transmembrane region" description="Helical" evidence="1">
    <location>
        <begin position="78"/>
        <end position="97"/>
    </location>
</feature>
<feature type="transmembrane region" description="Helical" evidence="1">
    <location>
        <begin position="48"/>
        <end position="66"/>
    </location>
</feature>
<evidence type="ECO:0000256" key="1">
    <source>
        <dbReference type="SAM" id="Phobius"/>
    </source>
</evidence>
<dbReference type="Proteomes" id="UP000189796">
    <property type="component" value="Chromosome I"/>
</dbReference>
<keyword evidence="1" id="KW-1133">Transmembrane helix</keyword>
<sequence length="113" mass="12100">MNWLHDASYFFGGAFLANAVPHVVSGVMGRPFQSPFAKPRGEGLSSSTVNVLWGFFNLVVGYVLICRVGDFDLRSTEHAVAGGLGGLLMALLMARMFGRLHGGNSPGDSREAR</sequence>
<gene>
    <name evidence="2" type="ORF">SAMN05443248_3244</name>
</gene>
<dbReference type="AlphaFoldDB" id="A0A1M5P6Z7"/>
<evidence type="ECO:0000313" key="3">
    <source>
        <dbReference type="Proteomes" id="UP000189796"/>
    </source>
</evidence>
<dbReference type="OrthoDB" id="7365954at2"/>
<organism evidence="2 3">
    <name type="scientific">Bradyrhizobium erythrophlei</name>
    <dbReference type="NCBI Taxonomy" id="1437360"/>
    <lineage>
        <taxon>Bacteria</taxon>
        <taxon>Pseudomonadati</taxon>
        <taxon>Pseudomonadota</taxon>
        <taxon>Alphaproteobacteria</taxon>
        <taxon>Hyphomicrobiales</taxon>
        <taxon>Nitrobacteraceae</taxon>
        <taxon>Bradyrhizobium</taxon>
    </lineage>
</organism>
<evidence type="ECO:0000313" key="2">
    <source>
        <dbReference type="EMBL" id="SHG97467.1"/>
    </source>
</evidence>
<keyword evidence="1" id="KW-0472">Membrane</keyword>
<feature type="transmembrane region" description="Helical" evidence="1">
    <location>
        <begin position="7"/>
        <end position="28"/>
    </location>
</feature>
<dbReference type="RefSeq" id="WP_079602241.1">
    <property type="nucleotide sequence ID" value="NZ_LT670817.1"/>
</dbReference>
<protein>
    <submittedName>
        <fullName evidence="2">Uncharacterized protein</fullName>
    </submittedName>
</protein>
<accession>A0A1M5P6Z7</accession>
<proteinExistence type="predicted"/>
<dbReference type="EMBL" id="LT670817">
    <property type="protein sequence ID" value="SHG97467.1"/>
    <property type="molecule type" value="Genomic_DNA"/>
</dbReference>